<dbReference type="InterPro" id="IPR046230">
    <property type="entry name" value="DUF6263"/>
</dbReference>
<dbReference type="AlphaFoldDB" id="A0A4V2QGB7"/>
<gene>
    <name evidence="2" type="ORF">EDC14_1003139</name>
</gene>
<sequence>MAMKFLRPAALAGLLLLLLTAAGPGQCAEQFRLNRQYRPGDHYNMKVYSHYQITQQTPEGTLEMAMVYGYGFDFETLSVDKRRNSVNRIRLHSMLLRLNTPLGTLLDFDSTDPFRRETEENMIYAALIGFGYEVKSNAAGRVTSVKGIKEMLKKLDRTLPDSTKKKEALKNLKEQFNYQSMAGVADNLSLYPAHPVAVGESWQGINRFMASGVLMMSEDRYEILERRDGRVRIGVTSTVKPGLTNGPRNMEIGGRQWGEIEILEANGWVNRLHLRQQISGSPAGSAPDAPGQFQMQGTVILEPFPE</sequence>
<comment type="caution">
    <text evidence="2">The sequence shown here is derived from an EMBL/GenBank/DDBJ whole genome shotgun (WGS) entry which is preliminary data.</text>
</comment>
<reference evidence="2 3" key="1">
    <citation type="submission" date="2019-03" db="EMBL/GenBank/DDBJ databases">
        <title>Genomic Encyclopedia of Type Strains, Phase IV (KMG-IV): sequencing the most valuable type-strain genomes for metagenomic binning, comparative biology and taxonomic classification.</title>
        <authorList>
            <person name="Goeker M."/>
        </authorList>
    </citation>
    <scope>NUCLEOTIDE SEQUENCE [LARGE SCALE GENOMIC DNA]</scope>
    <source>
        <strain evidence="2 3">LX-B</strain>
    </source>
</reference>
<name>A0A4V2QGB7_HYDET</name>
<dbReference type="EMBL" id="SLUN01000003">
    <property type="protein sequence ID" value="TCL75207.1"/>
    <property type="molecule type" value="Genomic_DNA"/>
</dbReference>
<keyword evidence="3" id="KW-1185">Reference proteome</keyword>
<evidence type="ECO:0000256" key="1">
    <source>
        <dbReference type="SAM" id="SignalP"/>
    </source>
</evidence>
<proteinExistence type="predicted"/>
<accession>A0A4V2QGB7</accession>
<feature type="chain" id="PRO_5020930274" evidence="1">
    <location>
        <begin position="28"/>
        <end position="306"/>
    </location>
</feature>
<dbReference type="Pfam" id="PF19777">
    <property type="entry name" value="DUF6263"/>
    <property type="match status" value="1"/>
</dbReference>
<organism evidence="2 3">
    <name type="scientific">Hydrogenispora ethanolica</name>
    <dbReference type="NCBI Taxonomy" id="1082276"/>
    <lineage>
        <taxon>Bacteria</taxon>
        <taxon>Bacillati</taxon>
        <taxon>Bacillota</taxon>
        <taxon>Hydrogenispora</taxon>
    </lineage>
</organism>
<keyword evidence="1" id="KW-0732">Signal</keyword>
<evidence type="ECO:0000313" key="3">
    <source>
        <dbReference type="Proteomes" id="UP000295008"/>
    </source>
</evidence>
<protein>
    <submittedName>
        <fullName evidence="2">Uncharacterized protein</fullName>
    </submittedName>
</protein>
<evidence type="ECO:0000313" key="2">
    <source>
        <dbReference type="EMBL" id="TCL75207.1"/>
    </source>
</evidence>
<dbReference type="Proteomes" id="UP000295008">
    <property type="component" value="Unassembled WGS sequence"/>
</dbReference>
<feature type="signal peptide" evidence="1">
    <location>
        <begin position="1"/>
        <end position="27"/>
    </location>
</feature>